<dbReference type="PANTHER" id="PTHR23235">
    <property type="entry name" value="KRUEPPEL-LIKE TRANSCRIPTION FACTOR"/>
    <property type="match status" value="1"/>
</dbReference>
<keyword evidence="8" id="KW-1185">Reference proteome</keyword>
<dbReference type="RefSeq" id="XP_047779574.1">
    <property type="nucleotide sequence ID" value="XM_047923416.1"/>
</dbReference>
<feature type="compositionally biased region" description="Acidic residues" evidence="5">
    <location>
        <begin position="17"/>
        <end position="36"/>
    </location>
</feature>
<evidence type="ECO:0000256" key="5">
    <source>
        <dbReference type="SAM" id="MobiDB-lite"/>
    </source>
</evidence>
<dbReference type="Gene3D" id="3.30.160.60">
    <property type="entry name" value="Classic Zinc Finger"/>
    <property type="match status" value="1"/>
</dbReference>
<evidence type="ECO:0000256" key="1">
    <source>
        <dbReference type="ARBA" id="ARBA00022723"/>
    </source>
</evidence>
<dbReference type="EMBL" id="JADCUA010000008">
    <property type="protein sequence ID" value="KAH9837536.1"/>
    <property type="molecule type" value="Genomic_DNA"/>
</dbReference>
<keyword evidence="2 4" id="KW-0863">Zinc-finger</keyword>
<keyword evidence="3" id="KW-0862">Zinc</keyword>
<evidence type="ECO:0000256" key="3">
    <source>
        <dbReference type="ARBA" id="ARBA00022833"/>
    </source>
</evidence>
<feature type="domain" description="C2H2-type" evidence="6">
    <location>
        <begin position="384"/>
        <end position="411"/>
    </location>
</feature>
<dbReference type="GeneID" id="72004148"/>
<feature type="compositionally biased region" description="Basic and acidic residues" evidence="5">
    <location>
        <begin position="1"/>
        <end position="16"/>
    </location>
</feature>
<dbReference type="Proteomes" id="UP000814176">
    <property type="component" value="Unassembled WGS sequence"/>
</dbReference>
<evidence type="ECO:0000259" key="6">
    <source>
        <dbReference type="PROSITE" id="PS50157"/>
    </source>
</evidence>
<dbReference type="InterPro" id="IPR013087">
    <property type="entry name" value="Znf_C2H2_type"/>
</dbReference>
<reference evidence="7 8" key="1">
    <citation type="journal article" date="2021" name="Environ. Microbiol.">
        <title>Gene family expansions and transcriptome signatures uncover fungal adaptations to wood decay.</title>
        <authorList>
            <person name="Hage H."/>
            <person name="Miyauchi S."/>
            <person name="Viragh M."/>
            <person name="Drula E."/>
            <person name="Min B."/>
            <person name="Chaduli D."/>
            <person name="Navarro D."/>
            <person name="Favel A."/>
            <person name="Norest M."/>
            <person name="Lesage-Meessen L."/>
            <person name="Balint B."/>
            <person name="Merenyi Z."/>
            <person name="de Eugenio L."/>
            <person name="Morin E."/>
            <person name="Martinez A.T."/>
            <person name="Baldrian P."/>
            <person name="Stursova M."/>
            <person name="Martinez M.J."/>
            <person name="Novotny C."/>
            <person name="Magnuson J.K."/>
            <person name="Spatafora J.W."/>
            <person name="Maurice S."/>
            <person name="Pangilinan J."/>
            <person name="Andreopoulos W."/>
            <person name="LaButti K."/>
            <person name="Hundley H."/>
            <person name="Na H."/>
            <person name="Kuo A."/>
            <person name="Barry K."/>
            <person name="Lipzen A."/>
            <person name="Henrissat B."/>
            <person name="Riley R."/>
            <person name="Ahrendt S."/>
            <person name="Nagy L.G."/>
            <person name="Grigoriev I.V."/>
            <person name="Martin F."/>
            <person name="Rosso M.N."/>
        </authorList>
    </citation>
    <scope>NUCLEOTIDE SEQUENCE [LARGE SCALE GENOMIC DNA]</scope>
    <source>
        <strain evidence="7 8">CIRM-BRFM 1785</strain>
    </source>
</reference>
<dbReference type="SUPFAM" id="SSF57667">
    <property type="entry name" value="beta-beta-alpha zinc fingers"/>
    <property type="match status" value="1"/>
</dbReference>
<feature type="compositionally biased region" description="Acidic residues" evidence="5">
    <location>
        <begin position="628"/>
        <end position="646"/>
    </location>
</feature>
<sequence>MQHAVAEDTPREGHGVEDEDAWDDDESEDDIEAEAEDMARRLQEQLRADIERAQQEARAQANGAIPQPIAGPSTPPPNAHETMSLEQLAHGNAPGTASERRSASAILTMKAILASADKNPLVRSTLAASVVPGGGNHNVLDIFNQCITCRKVTKDVAKHLVEAVISLAKSELLFASLRNSDAPAIQLDKGKRRWDAADGPSHDEPPQEPPTKRVALEQPDLRYQVSEAVRLITHALSPIASSPTPMIHPHLIASIHLQLHQVFLFAVTSAPRAGDRATALQELAGLIQMLGVLSGIQIGSQSSASEPQSHTPGWSQSPGAPDIGTAVYPCLTCPKVFARLFSLKAHQRVHLLVERPFRCDLCVASFVRNHDLKRHARLHERRAYRCGGCGKVFSRRDAIKRHQDNRRGVARGRTGDDGAHGAFAGVAESVCAYAEIVEVEVDRPESEEEAVRRAKMWDGIAASTMQFNASANGGAPPMYTNHPLGPDDGPEEGEMHPGVVLEAQAIVLGLHPMLHGYVTKVLGHAPVLQNTVQPPLGQQPTPQAALAQPPPVSAGQPTLASVIASANANGGFAMPMTETSQTTTQADVPSASSALSSALSLSEEQTRLLEQAIAQAALAAQAQAEAEAALEEEDEGTDDEDDEEDG</sequence>
<feature type="domain" description="C2H2-type" evidence="6">
    <location>
        <begin position="328"/>
        <end position="350"/>
    </location>
</feature>
<feature type="region of interest" description="Disordered" evidence="5">
    <location>
        <begin position="532"/>
        <end position="557"/>
    </location>
</feature>
<proteinExistence type="predicted"/>
<organism evidence="7 8">
    <name type="scientific">Rhodofomes roseus</name>
    <dbReference type="NCBI Taxonomy" id="34475"/>
    <lineage>
        <taxon>Eukaryota</taxon>
        <taxon>Fungi</taxon>
        <taxon>Dikarya</taxon>
        <taxon>Basidiomycota</taxon>
        <taxon>Agaricomycotina</taxon>
        <taxon>Agaricomycetes</taxon>
        <taxon>Polyporales</taxon>
        <taxon>Rhodofomes</taxon>
    </lineage>
</organism>
<comment type="caution">
    <text evidence="7">The sequence shown here is derived from an EMBL/GenBank/DDBJ whole genome shotgun (WGS) entry which is preliminary data.</text>
</comment>
<evidence type="ECO:0000256" key="2">
    <source>
        <dbReference type="ARBA" id="ARBA00022771"/>
    </source>
</evidence>
<evidence type="ECO:0000313" key="7">
    <source>
        <dbReference type="EMBL" id="KAH9837536.1"/>
    </source>
</evidence>
<feature type="region of interest" description="Disordered" evidence="5">
    <location>
        <begin position="1"/>
        <end position="81"/>
    </location>
</feature>
<dbReference type="PANTHER" id="PTHR23235:SF120">
    <property type="entry name" value="KRUPPEL-LIKE FACTOR 15"/>
    <property type="match status" value="1"/>
</dbReference>
<accession>A0ABQ8KI34</accession>
<feature type="domain" description="C2H2-type" evidence="6">
    <location>
        <begin position="357"/>
        <end position="384"/>
    </location>
</feature>
<protein>
    <recommendedName>
        <fullName evidence="6">C2H2-type domain-containing protein</fullName>
    </recommendedName>
</protein>
<dbReference type="PROSITE" id="PS50157">
    <property type="entry name" value="ZINC_FINGER_C2H2_2"/>
    <property type="match status" value="3"/>
</dbReference>
<name>A0ABQ8KI34_9APHY</name>
<feature type="compositionally biased region" description="Basic and acidic residues" evidence="5">
    <location>
        <begin position="37"/>
        <end position="55"/>
    </location>
</feature>
<feature type="region of interest" description="Disordered" evidence="5">
    <location>
        <begin position="188"/>
        <end position="218"/>
    </location>
</feature>
<dbReference type="InterPro" id="IPR036236">
    <property type="entry name" value="Znf_C2H2_sf"/>
</dbReference>
<dbReference type="Pfam" id="PF00096">
    <property type="entry name" value="zf-C2H2"/>
    <property type="match status" value="3"/>
</dbReference>
<feature type="compositionally biased region" description="Low complexity" evidence="5">
    <location>
        <begin position="533"/>
        <end position="547"/>
    </location>
</feature>
<feature type="region of interest" description="Disordered" evidence="5">
    <location>
        <begin position="619"/>
        <end position="646"/>
    </location>
</feature>
<evidence type="ECO:0000256" key="4">
    <source>
        <dbReference type="PROSITE-ProRule" id="PRU00042"/>
    </source>
</evidence>
<evidence type="ECO:0000313" key="8">
    <source>
        <dbReference type="Proteomes" id="UP000814176"/>
    </source>
</evidence>
<dbReference type="SMART" id="SM00355">
    <property type="entry name" value="ZnF_C2H2"/>
    <property type="match status" value="3"/>
</dbReference>
<gene>
    <name evidence="7" type="ORF">C8Q71DRAFT_752986</name>
</gene>
<dbReference type="PROSITE" id="PS00028">
    <property type="entry name" value="ZINC_FINGER_C2H2_1"/>
    <property type="match status" value="2"/>
</dbReference>
<feature type="compositionally biased region" description="Basic and acidic residues" evidence="5">
    <location>
        <begin position="193"/>
        <end position="215"/>
    </location>
</feature>
<keyword evidence="1" id="KW-0479">Metal-binding</keyword>